<proteinExistence type="predicted"/>
<reference evidence="4 5" key="1">
    <citation type="submission" date="2021-04" db="EMBL/GenBank/DDBJ databases">
        <authorList>
            <person name="Rodrigo-Torres L."/>
            <person name="Arahal R. D."/>
            <person name="Lucena T."/>
        </authorList>
    </citation>
    <scope>NUCLEOTIDE SEQUENCE [LARGE SCALE GENOMIC DNA]</scope>
    <source>
        <strain evidence="4 5">CECT 9623</strain>
    </source>
</reference>
<dbReference type="PANTHER" id="PTHR31988:SF19">
    <property type="entry name" value="9-O-ACETYL-N-ACETYLNEURAMINIC ACID DEACETYLASE-RELATED"/>
    <property type="match status" value="1"/>
</dbReference>
<sequence length="607" mass="64962">MNSFIKWIVVCACLLTNIGHAQTVTLSYPINNSVIQRSTLNSATATIAGQLIHNTLAVTMSYRIRAVSATGVVGAAGPATNLSLAANGMYYTTLTVNKGWYLCEILLNGIPYASAKFGIGDVFFIAGQSNAQGIVDDAYPLPTSAGIPEWIVGTFHDYTCSRHIPGGAFNGMFSLNTPDEAKRHGRLGPSGNGIWAYATLGKLISNATGGTPVAFFNASTAGSSITEWKQGADGVEAKHPYTGAQVCLGYVAGASINPTDYYGLPYTTLKNALNSYGSLFGVRAVLWHQGEADADLNVNPIYKATSAADYQTKLQAVIAKSRADFGAPNLTWYISKASISKWGPLNGTVRTGQANAAPGVPNLSGPDTDYVIGSSGAMTNIVGVNRYRGDTTHFYEGPGSIKGLTWLANKWFASIGALINPIAASWVPQLTYSKNGELRTLTAPGGGVQYVWNSTSMNSPGVPGGNASVYIADGKHLGIKCHMKDVTGNWHISAALNVGKYESQREGYEIENDKEPELPGFELTAYPNPFTSSFTIAFDVPEENSHVRLEVIDTHGKILKTVVNNPHAKGKWEYEVTELPDTSGEILFCRLKVNESYTVRKLVRVGR</sequence>
<protein>
    <recommendedName>
        <fullName evidence="3">Sialate O-acetylesterase domain-containing protein</fullName>
    </recommendedName>
</protein>
<keyword evidence="5" id="KW-1185">Reference proteome</keyword>
<evidence type="ECO:0000256" key="1">
    <source>
        <dbReference type="ARBA" id="ARBA00022801"/>
    </source>
</evidence>
<evidence type="ECO:0000256" key="2">
    <source>
        <dbReference type="SAM" id="SignalP"/>
    </source>
</evidence>
<dbReference type="InterPro" id="IPR036514">
    <property type="entry name" value="SGNH_hydro_sf"/>
</dbReference>
<dbReference type="SUPFAM" id="SSF52266">
    <property type="entry name" value="SGNH hydrolase"/>
    <property type="match status" value="1"/>
</dbReference>
<feature type="chain" id="PRO_5046059651" description="Sialate O-acetylesterase domain-containing protein" evidence="2">
    <location>
        <begin position="22"/>
        <end position="607"/>
    </location>
</feature>
<gene>
    <name evidence="4" type="ORF">DYBT9623_01316</name>
</gene>
<evidence type="ECO:0000259" key="3">
    <source>
        <dbReference type="Pfam" id="PF03629"/>
    </source>
</evidence>
<accession>A0ABM8UM56</accession>
<dbReference type="Gene3D" id="3.40.50.1110">
    <property type="entry name" value="SGNH hydrolase"/>
    <property type="match status" value="1"/>
</dbReference>
<name>A0ABM8UM56_9BACT</name>
<comment type="caution">
    <text evidence="4">The sequence shown here is derived from an EMBL/GenBank/DDBJ whole genome shotgun (WGS) entry which is preliminary data.</text>
</comment>
<evidence type="ECO:0000313" key="4">
    <source>
        <dbReference type="EMBL" id="CAG5068585.1"/>
    </source>
</evidence>
<dbReference type="PANTHER" id="PTHR31988">
    <property type="entry name" value="ESTERASE, PUTATIVE (DUF303)-RELATED"/>
    <property type="match status" value="1"/>
</dbReference>
<dbReference type="InterPro" id="IPR005181">
    <property type="entry name" value="SASA"/>
</dbReference>
<keyword evidence="1" id="KW-0378">Hydrolase</keyword>
<dbReference type="EMBL" id="CAJRAU010000002">
    <property type="protein sequence ID" value="CAG5068585.1"/>
    <property type="molecule type" value="Genomic_DNA"/>
</dbReference>
<organism evidence="4 5">
    <name type="scientific">Dyadobacter linearis</name>
    <dbReference type="NCBI Taxonomy" id="2823330"/>
    <lineage>
        <taxon>Bacteria</taxon>
        <taxon>Pseudomonadati</taxon>
        <taxon>Bacteroidota</taxon>
        <taxon>Cytophagia</taxon>
        <taxon>Cytophagales</taxon>
        <taxon>Spirosomataceae</taxon>
        <taxon>Dyadobacter</taxon>
    </lineage>
</organism>
<feature type="signal peptide" evidence="2">
    <location>
        <begin position="1"/>
        <end position="21"/>
    </location>
</feature>
<evidence type="ECO:0000313" key="5">
    <source>
        <dbReference type="Proteomes" id="UP000679725"/>
    </source>
</evidence>
<dbReference type="InterPro" id="IPR052940">
    <property type="entry name" value="Carb_Esterase_6"/>
</dbReference>
<feature type="domain" description="Sialate O-acetylesterase" evidence="3">
    <location>
        <begin position="121"/>
        <end position="354"/>
    </location>
</feature>
<dbReference type="Proteomes" id="UP000679725">
    <property type="component" value="Unassembled WGS sequence"/>
</dbReference>
<keyword evidence="2" id="KW-0732">Signal</keyword>
<dbReference type="Pfam" id="PF03629">
    <property type="entry name" value="SASA"/>
    <property type="match status" value="1"/>
</dbReference>